<dbReference type="Proteomes" id="UP001249076">
    <property type="component" value="Unassembled WGS sequence"/>
</dbReference>
<evidence type="ECO:0000313" key="1">
    <source>
        <dbReference type="EMBL" id="MDR6767507.1"/>
    </source>
</evidence>
<sequence length="80" mass="8798">MKRRHPLTSLVLWLGLCCLVLLLALVWVVSQRDVAEVQLDRAHLAGMELGQTMCLGFRSEMERAARPATAPAATQRGGLL</sequence>
<gene>
    <name evidence="1" type="ORF">J2W88_002788</name>
    <name evidence="2" type="ORF">J2W93_003576</name>
</gene>
<evidence type="ECO:0000313" key="2">
    <source>
        <dbReference type="EMBL" id="MDR6838729.1"/>
    </source>
</evidence>
<dbReference type="EMBL" id="JAVDTS010000005">
    <property type="protein sequence ID" value="MDR6838729.1"/>
    <property type="molecule type" value="Genomic_DNA"/>
</dbReference>
<dbReference type="AlphaFoldDB" id="A0AAJ2F1Q0"/>
<organism evidence="1 4">
    <name type="scientific">Acidovorax delafieldii</name>
    <name type="common">Pseudomonas delafieldii</name>
    <dbReference type="NCBI Taxonomy" id="47920"/>
    <lineage>
        <taxon>Bacteria</taxon>
        <taxon>Pseudomonadati</taxon>
        <taxon>Pseudomonadota</taxon>
        <taxon>Betaproteobacteria</taxon>
        <taxon>Burkholderiales</taxon>
        <taxon>Comamonadaceae</taxon>
        <taxon>Acidovorax</taxon>
    </lineage>
</organism>
<evidence type="ECO:0000313" key="4">
    <source>
        <dbReference type="Proteomes" id="UP001253458"/>
    </source>
</evidence>
<proteinExistence type="predicted"/>
<comment type="caution">
    <text evidence="1">The sequence shown here is derived from an EMBL/GenBank/DDBJ whole genome shotgun (WGS) entry which is preliminary data.</text>
</comment>
<protein>
    <submittedName>
        <fullName evidence="1">Uncharacterized protein</fullName>
    </submittedName>
</protein>
<dbReference type="EMBL" id="JAVDTL010000004">
    <property type="protein sequence ID" value="MDR6767507.1"/>
    <property type="molecule type" value="Genomic_DNA"/>
</dbReference>
<evidence type="ECO:0000313" key="3">
    <source>
        <dbReference type="Proteomes" id="UP001249076"/>
    </source>
</evidence>
<name>A0AAJ2F1Q0_ACIDE</name>
<accession>A0AAJ2F1Q0</accession>
<dbReference type="RefSeq" id="WP_209819984.1">
    <property type="nucleotide sequence ID" value="NZ_JAVDTL010000004.1"/>
</dbReference>
<keyword evidence="3" id="KW-1185">Reference proteome</keyword>
<dbReference type="Proteomes" id="UP001253458">
    <property type="component" value="Unassembled WGS sequence"/>
</dbReference>
<reference evidence="1 3" key="1">
    <citation type="submission" date="2023-07" db="EMBL/GenBank/DDBJ databases">
        <title>Sorghum-associated microbial communities from plants grown in Nebraska, USA.</title>
        <authorList>
            <person name="Schachtman D."/>
        </authorList>
    </citation>
    <scope>NUCLEOTIDE SEQUENCE</scope>
    <source>
        <strain evidence="2 3">BE105</strain>
        <strain evidence="1">BE69</strain>
    </source>
</reference>